<dbReference type="PANTHER" id="PTHR38731">
    <property type="entry name" value="LIPL45-RELATED LIPOPROTEIN-RELATED"/>
    <property type="match status" value="1"/>
</dbReference>
<feature type="compositionally biased region" description="Polar residues" evidence="1">
    <location>
        <begin position="222"/>
        <end position="241"/>
    </location>
</feature>
<evidence type="ECO:0000256" key="1">
    <source>
        <dbReference type="SAM" id="MobiDB-lite"/>
    </source>
</evidence>
<feature type="domain" description="FecR protein" evidence="3">
    <location>
        <begin position="61"/>
        <end position="152"/>
    </location>
</feature>
<accession>A0A1Y5I4N9</accession>
<evidence type="ECO:0000256" key="2">
    <source>
        <dbReference type="SAM" id="SignalP"/>
    </source>
</evidence>
<dbReference type="Pfam" id="PF04773">
    <property type="entry name" value="FecR"/>
    <property type="match status" value="1"/>
</dbReference>
<sequence length="403" mass="39864">MFRFLVASILSACLAASFQFACADSDSWQLAESHGVVRVMVPGTAIAKARSGMELPTGTLVTTGKTGTATLVRNDQRINIASESRLVLSENSDAMTRIRQDAGSAAYEVDRRKSKHFRVDTALIAAVVKGTVFTVSASPEAGRVHVSNGLVEVRSQGAGNSVDVHPGETASIVRSAPDEITVRGPKDASNGVEGLNVPPIDYAEASENLLEPVEAGVEAAQDRSNGNQGLGNSVANTASEGSSDEHAGGPNANAAAAAFAAATNARNASLNGNGADKGNGNGNGNGAENGNGNGNGNGAENGNGNGNGNGAENGNGNGNGNGAENGNGNGNGNGAENGNGNGNGNGAENGNGNGNGNGAENGNGNGNGNGAENGNGNGNGNGDGSDDFDGDDGDDGDDDRDDD</sequence>
<dbReference type="AlphaFoldDB" id="A0A1Y5I4N9"/>
<dbReference type="EMBL" id="KZ155819">
    <property type="protein sequence ID" value="OUS44500.1"/>
    <property type="molecule type" value="Genomic_DNA"/>
</dbReference>
<keyword evidence="2" id="KW-0732">Signal</keyword>
<gene>
    <name evidence="4" type="ORF">BE221DRAFT_148746</name>
</gene>
<evidence type="ECO:0000313" key="4">
    <source>
        <dbReference type="EMBL" id="OUS44500.1"/>
    </source>
</evidence>
<organism evidence="4">
    <name type="scientific">Ostreococcus tauri</name>
    <name type="common">Marine green alga</name>
    <dbReference type="NCBI Taxonomy" id="70448"/>
    <lineage>
        <taxon>Eukaryota</taxon>
        <taxon>Viridiplantae</taxon>
        <taxon>Chlorophyta</taxon>
        <taxon>Mamiellophyceae</taxon>
        <taxon>Mamiellales</taxon>
        <taxon>Bathycoccaceae</taxon>
        <taxon>Ostreococcus</taxon>
    </lineage>
</organism>
<dbReference type="Proteomes" id="UP000195557">
    <property type="component" value="Unassembled WGS sequence"/>
</dbReference>
<feature type="compositionally biased region" description="Acidic residues" evidence="1">
    <location>
        <begin position="384"/>
        <end position="403"/>
    </location>
</feature>
<feature type="compositionally biased region" description="Gly residues" evidence="1">
    <location>
        <begin position="275"/>
        <end position="383"/>
    </location>
</feature>
<feature type="signal peptide" evidence="2">
    <location>
        <begin position="1"/>
        <end position="23"/>
    </location>
</feature>
<proteinExistence type="predicted"/>
<name>A0A1Y5I4N9_OSTTA</name>
<feature type="region of interest" description="Disordered" evidence="1">
    <location>
        <begin position="270"/>
        <end position="403"/>
    </location>
</feature>
<dbReference type="InterPro" id="IPR006860">
    <property type="entry name" value="FecR"/>
</dbReference>
<reference evidence="4" key="1">
    <citation type="submission" date="2017-04" db="EMBL/GenBank/DDBJ databases">
        <title>Population genomics of picophytoplankton unveils novel chromosome hypervariability.</title>
        <authorList>
            <consortium name="DOE Joint Genome Institute"/>
            <person name="Blanc-Mathieu R."/>
            <person name="Krasovec M."/>
            <person name="Hebrard M."/>
            <person name="Yau S."/>
            <person name="Desgranges E."/>
            <person name="Martin J."/>
            <person name="Schackwitz W."/>
            <person name="Kuo A."/>
            <person name="Salin G."/>
            <person name="Donnadieu C."/>
            <person name="Desdevises Y."/>
            <person name="Sanchez-Ferandin S."/>
            <person name="Moreau H."/>
            <person name="Rivals E."/>
            <person name="Grigoriev I.V."/>
            <person name="Grimsley N."/>
            <person name="Eyre-Walker A."/>
            <person name="Piganeau G."/>
        </authorList>
    </citation>
    <scope>NUCLEOTIDE SEQUENCE [LARGE SCALE GENOMIC DNA]</scope>
    <source>
        <strain evidence="4">RCC 1115</strain>
    </source>
</reference>
<protein>
    <recommendedName>
        <fullName evidence="3">FecR protein domain-containing protein</fullName>
    </recommendedName>
</protein>
<evidence type="ECO:0000259" key="3">
    <source>
        <dbReference type="Pfam" id="PF04773"/>
    </source>
</evidence>
<dbReference type="PANTHER" id="PTHR38731:SF3">
    <property type="entry name" value="BLL6125 PROTEIN"/>
    <property type="match status" value="1"/>
</dbReference>
<feature type="chain" id="PRO_5012599325" description="FecR protein domain-containing protein" evidence="2">
    <location>
        <begin position="24"/>
        <end position="403"/>
    </location>
</feature>
<dbReference type="Gene3D" id="2.60.120.1440">
    <property type="match status" value="1"/>
</dbReference>
<feature type="region of interest" description="Disordered" evidence="1">
    <location>
        <begin position="217"/>
        <end position="251"/>
    </location>
</feature>